<dbReference type="EMBL" id="JAHRIP010001576">
    <property type="protein sequence ID" value="MEQ2280412.1"/>
    <property type="molecule type" value="Genomic_DNA"/>
</dbReference>
<dbReference type="Proteomes" id="UP001469553">
    <property type="component" value="Unassembled WGS sequence"/>
</dbReference>
<protein>
    <submittedName>
        <fullName evidence="2">Uncharacterized protein</fullName>
    </submittedName>
</protein>
<gene>
    <name evidence="2" type="ORF">AMECASPLE_019499</name>
</gene>
<accession>A0ABV0XG21</accession>
<name>A0ABV0XG21_9TELE</name>
<sequence>MEPSILQLNFDVQLHHVRLQSDDLAAPCVARNGSSPSFLLTCSKNHSPGLPLWCPFSQSRPCCMSPDSDLDLSHLAQLSALLPQHDSLLPPPTSSGSALKLTKRRRG</sequence>
<proteinExistence type="predicted"/>
<feature type="region of interest" description="Disordered" evidence="1">
    <location>
        <begin position="86"/>
        <end position="107"/>
    </location>
</feature>
<reference evidence="2 3" key="1">
    <citation type="submission" date="2021-06" db="EMBL/GenBank/DDBJ databases">
        <authorList>
            <person name="Palmer J.M."/>
        </authorList>
    </citation>
    <scope>NUCLEOTIDE SEQUENCE [LARGE SCALE GENOMIC DNA]</scope>
    <source>
        <strain evidence="2 3">AS_MEX2019</strain>
        <tissue evidence="2">Muscle</tissue>
    </source>
</reference>
<evidence type="ECO:0000313" key="3">
    <source>
        <dbReference type="Proteomes" id="UP001469553"/>
    </source>
</evidence>
<evidence type="ECO:0000256" key="1">
    <source>
        <dbReference type="SAM" id="MobiDB-lite"/>
    </source>
</evidence>
<evidence type="ECO:0000313" key="2">
    <source>
        <dbReference type="EMBL" id="MEQ2280412.1"/>
    </source>
</evidence>
<comment type="caution">
    <text evidence="2">The sequence shown here is derived from an EMBL/GenBank/DDBJ whole genome shotgun (WGS) entry which is preliminary data.</text>
</comment>
<keyword evidence="3" id="KW-1185">Reference proteome</keyword>
<organism evidence="2 3">
    <name type="scientific">Ameca splendens</name>
    <dbReference type="NCBI Taxonomy" id="208324"/>
    <lineage>
        <taxon>Eukaryota</taxon>
        <taxon>Metazoa</taxon>
        <taxon>Chordata</taxon>
        <taxon>Craniata</taxon>
        <taxon>Vertebrata</taxon>
        <taxon>Euteleostomi</taxon>
        <taxon>Actinopterygii</taxon>
        <taxon>Neopterygii</taxon>
        <taxon>Teleostei</taxon>
        <taxon>Neoteleostei</taxon>
        <taxon>Acanthomorphata</taxon>
        <taxon>Ovalentaria</taxon>
        <taxon>Atherinomorphae</taxon>
        <taxon>Cyprinodontiformes</taxon>
        <taxon>Goodeidae</taxon>
        <taxon>Ameca</taxon>
    </lineage>
</organism>